<feature type="transmembrane region" description="Helical" evidence="1">
    <location>
        <begin position="12"/>
        <end position="31"/>
    </location>
</feature>
<accession>A0A1I3JTR4</accession>
<dbReference type="RefSeq" id="WP_074931065.1">
    <property type="nucleotide sequence ID" value="NZ_FORI01000003.1"/>
</dbReference>
<dbReference type="AlphaFoldDB" id="A0A1I3JTR4"/>
<evidence type="ECO:0000313" key="2">
    <source>
        <dbReference type="EMBL" id="SFI63398.1"/>
    </source>
</evidence>
<feature type="transmembrane region" description="Helical" evidence="1">
    <location>
        <begin position="165"/>
        <end position="185"/>
    </location>
</feature>
<feature type="transmembrane region" description="Helical" evidence="1">
    <location>
        <begin position="97"/>
        <end position="119"/>
    </location>
</feature>
<name>A0A1I3JTR4_9SPIR</name>
<sequence length="197" mass="22641">MSLLSDVKKYWSLLMADGVYYLFTGLSAAVINKEIYSVLSPRLISLQNIIGWGGGMLLGFMWSKWNKRLLPLMLPFFLMQAAASVLYFVYSEATLNMFIYWVLSMGMYIFFGGISDKIFEGAKAWFFKKSEDRASYDNLIDMTGSISGFAGYFLAMIYVPSLRMAIFFSFIATFTWCLGIIWYTLQHKNELKDEEKA</sequence>
<feature type="transmembrane region" description="Helical" evidence="1">
    <location>
        <begin position="69"/>
        <end position="91"/>
    </location>
</feature>
<reference evidence="3" key="1">
    <citation type="submission" date="2016-10" db="EMBL/GenBank/DDBJ databases">
        <authorList>
            <person name="Varghese N."/>
            <person name="Submissions S."/>
        </authorList>
    </citation>
    <scope>NUCLEOTIDE SEQUENCE [LARGE SCALE GENOMIC DNA]</scope>
    <source>
        <strain evidence="3">XBD1002</strain>
    </source>
</reference>
<proteinExistence type="predicted"/>
<dbReference type="Proteomes" id="UP000182737">
    <property type="component" value="Unassembled WGS sequence"/>
</dbReference>
<keyword evidence="1" id="KW-0812">Transmembrane</keyword>
<evidence type="ECO:0000256" key="1">
    <source>
        <dbReference type="SAM" id="Phobius"/>
    </source>
</evidence>
<dbReference type="OrthoDB" id="9824715at2"/>
<protein>
    <submittedName>
        <fullName evidence="2">Uncharacterized protein</fullName>
    </submittedName>
</protein>
<gene>
    <name evidence="2" type="ORF">SAMN04487775_103226</name>
</gene>
<organism evidence="2 3">
    <name type="scientific">Treponema bryantii</name>
    <dbReference type="NCBI Taxonomy" id="163"/>
    <lineage>
        <taxon>Bacteria</taxon>
        <taxon>Pseudomonadati</taxon>
        <taxon>Spirochaetota</taxon>
        <taxon>Spirochaetia</taxon>
        <taxon>Spirochaetales</taxon>
        <taxon>Treponemataceae</taxon>
        <taxon>Treponema</taxon>
    </lineage>
</organism>
<dbReference type="SUPFAM" id="SSF103473">
    <property type="entry name" value="MFS general substrate transporter"/>
    <property type="match status" value="1"/>
</dbReference>
<keyword evidence="1" id="KW-1133">Transmembrane helix</keyword>
<dbReference type="InterPro" id="IPR036259">
    <property type="entry name" value="MFS_trans_sf"/>
</dbReference>
<dbReference type="EMBL" id="FORI01000003">
    <property type="protein sequence ID" value="SFI63398.1"/>
    <property type="molecule type" value="Genomic_DNA"/>
</dbReference>
<feature type="transmembrane region" description="Helical" evidence="1">
    <location>
        <begin position="43"/>
        <end position="62"/>
    </location>
</feature>
<feature type="transmembrane region" description="Helical" evidence="1">
    <location>
        <begin position="139"/>
        <end position="159"/>
    </location>
</feature>
<keyword evidence="3" id="KW-1185">Reference proteome</keyword>
<keyword evidence="1" id="KW-0472">Membrane</keyword>
<evidence type="ECO:0000313" key="3">
    <source>
        <dbReference type="Proteomes" id="UP000182737"/>
    </source>
</evidence>